<feature type="region of interest" description="Disordered" evidence="1">
    <location>
        <begin position="20"/>
        <end position="47"/>
    </location>
</feature>
<reference evidence="2 3" key="1">
    <citation type="journal article" date="2019" name="Commun. Biol.">
        <title>The bagworm genome reveals a unique fibroin gene that provides high tensile strength.</title>
        <authorList>
            <person name="Kono N."/>
            <person name="Nakamura H."/>
            <person name="Ohtoshi R."/>
            <person name="Tomita M."/>
            <person name="Numata K."/>
            <person name="Arakawa K."/>
        </authorList>
    </citation>
    <scope>NUCLEOTIDE SEQUENCE [LARGE SCALE GENOMIC DNA]</scope>
</reference>
<evidence type="ECO:0000313" key="2">
    <source>
        <dbReference type="EMBL" id="GBP69742.1"/>
    </source>
</evidence>
<evidence type="ECO:0000313" key="3">
    <source>
        <dbReference type="Proteomes" id="UP000299102"/>
    </source>
</evidence>
<accession>A0A4C1Y4I5</accession>
<dbReference type="Proteomes" id="UP000299102">
    <property type="component" value="Unassembled WGS sequence"/>
</dbReference>
<evidence type="ECO:0000256" key="1">
    <source>
        <dbReference type="SAM" id="MobiDB-lite"/>
    </source>
</evidence>
<dbReference type="EMBL" id="BGZK01001051">
    <property type="protein sequence ID" value="GBP69742.1"/>
    <property type="molecule type" value="Genomic_DNA"/>
</dbReference>
<keyword evidence="3" id="KW-1185">Reference proteome</keyword>
<protein>
    <submittedName>
        <fullName evidence="2">Uncharacterized protein</fullName>
    </submittedName>
</protein>
<gene>
    <name evidence="2" type="ORF">EVAR_48769_1</name>
</gene>
<organism evidence="2 3">
    <name type="scientific">Eumeta variegata</name>
    <name type="common">Bagworm moth</name>
    <name type="synonym">Eumeta japonica</name>
    <dbReference type="NCBI Taxonomy" id="151549"/>
    <lineage>
        <taxon>Eukaryota</taxon>
        <taxon>Metazoa</taxon>
        <taxon>Ecdysozoa</taxon>
        <taxon>Arthropoda</taxon>
        <taxon>Hexapoda</taxon>
        <taxon>Insecta</taxon>
        <taxon>Pterygota</taxon>
        <taxon>Neoptera</taxon>
        <taxon>Endopterygota</taxon>
        <taxon>Lepidoptera</taxon>
        <taxon>Glossata</taxon>
        <taxon>Ditrysia</taxon>
        <taxon>Tineoidea</taxon>
        <taxon>Psychidae</taxon>
        <taxon>Oiketicinae</taxon>
        <taxon>Eumeta</taxon>
    </lineage>
</organism>
<proteinExistence type="predicted"/>
<dbReference type="AlphaFoldDB" id="A0A4C1Y4I5"/>
<name>A0A4C1Y4I5_EUMVA</name>
<sequence>MYEPDKQLLVRLVNRRADENDNNRVKARGPGTALSSRDRRAATRPPGARVELVRPPSAIDLLLSAYLVENVEKLLSYDVFIYNGTETVFICIWSER</sequence>
<comment type="caution">
    <text evidence="2">The sequence shown here is derived from an EMBL/GenBank/DDBJ whole genome shotgun (WGS) entry which is preliminary data.</text>
</comment>